<reference evidence="2 3" key="1">
    <citation type="submission" date="2020-08" db="EMBL/GenBank/DDBJ databases">
        <title>Sequencing the genomes of 1000 actinobacteria strains.</title>
        <authorList>
            <person name="Klenk H.-P."/>
        </authorList>
    </citation>
    <scope>NUCLEOTIDE SEQUENCE [LARGE SCALE GENOMIC DNA]</scope>
    <source>
        <strain evidence="2 3">DSM 44598</strain>
    </source>
</reference>
<sequence>MNKNRALRNTAAVAVAVPFVLIGLAAPAGAAELAPIAGAVDHLVAVTSEQLGLGALLAYLGL</sequence>
<feature type="signal peptide" evidence="1">
    <location>
        <begin position="1"/>
        <end position="30"/>
    </location>
</feature>
<evidence type="ECO:0000256" key="1">
    <source>
        <dbReference type="SAM" id="SignalP"/>
    </source>
</evidence>
<accession>A0A840WBY4</accession>
<dbReference type="EMBL" id="JACHDO010000001">
    <property type="protein sequence ID" value="MBB5493654.1"/>
    <property type="molecule type" value="Genomic_DNA"/>
</dbReference>
<evidence type="ECO:0000313" key="2">
    <source>
        <dbReference type="EMBL" id="MBB5493654.1"/>
    </source>
</evidence>
<dbReference type="Proteomes" id="UP000579647">
    <property type="component" value="Unassembled WGS sequence"/>
</dbReference>
<dbReference type="RefSeq" id="WP_184366816.1">
    <property type="nucleotide sequence ID" value="NZ_BAAAKM010000065.1"/>
</dbReference>
<evidence type="ECO:0008006" key="4">
    <source>
        <dbReference type="Google" id="ProtNLM"/>
    </source>
</evidence>
<protein>
    <recommendedName>
        <fullName evidence="4">Secreted protein</fullName>
    </recommendedName>
</protein>
<dbReference type="AlphaFoldDB" id="A0A840WBY4"/>
<feature type="chain" id="PRO_5032540386" description="Secreted protein" evidence="1">
    <location>
        <begin position="31"/>
        <end position="62"/>
    </location>
</feature>
<keyword evidence="3" id="KW-1185">Reference proteome</keyword>
<name>A0A840WBY4_9ACTN</name>
<proteinExistence type="predicted"/>
<evidence type="ECO:0000313" key="3">
    <source>
        <dbReference type="Proteomes" id="UP000579647"/>
    </source>
</evidence>
<gene>
    <name evidence="2" type="ORF">HNR07_004791</name>
</gene>
<comment type="caution">
    <text evidence="2">The sequence shown here is derived from an EMBL/GenBank/DDBJ whole genome shotgun (WGS) entry which is preliminary data.</text>
</comment>
<organism evidence="2 3">
    <name type="scientific">Nocardiopsis metallicus</name>
    <dbReference type="NCBI Taxonomy" id="179819"/>
    <lineage>
        <taxon>Bacteria</taxon>
        <taxon>Bacillati</taxon>
        <taxon>Actinomycetota</taxon>
        <taxon>Actinomycetes</taxon>
        <taxon>Streptosporangiales</taxon>
        <taxon>Nocardiopsidaceae</taxon>
        <taxon>Nocardiopsis</taxon>
    </lineage>
</organism>
<keyword evidence="1" id="KW-0732">Signal</keyword>